<gene>
    <name evidence="1" type="ORF">NCTC11048_00693</name>
</gene>
<proteinExistence type="predicted"/>
<dbReference type="STRING" id="1141106.GCA_000308095_01355"/>
<name>A0A380G3V8_STAIN</name>
<evidence type="ECO:0000313" key="2">
    <source>
        <dbReference type="Proteomes" id="UP000255549"/>
    </source>
</evidence>
<sequence length="80" mass="9429">MNEETRSKIKSQIHDIRKMGYSWSEIKNTDFDSGSKESYLKNVVSRYVLAKKPVTSSDWDEIVNEMEELEKKVELRKLSD</sequence>
<reference evidence="1 2" key="1">
    <citation type="submission" date="2018-06" db="EMBL/GenBank/DDBJ databases">
        <authorList>
            <consortium name="Pathogen Informatics"/>
            <person name="Doyle S."/>
        </authorList>
    </citation>
    <scope>NUCLEOTIDE SEQUENCE [LARGE SCALE GENOMIC DNA]</scope>
    <source>
        <strain evidence="2">NCTC 11048</strain>
    </source>
</reference>
<dbReference type="Proteomes" id="UP000255549">
    <property type="component" value="Unassembled WGS sequence"/>
</dbReference>
<protein>
    <submittedName>
        <fullName evidence="1">Uncharacterized protein</fullName>
    </submittedName>
</protein>
<dbReference type="AlphaFoldDB" id="A0A380G3V8"/>
<organism evidence="1 2">
    <name type="scientific">Staphylococcus intermedius NCTC 11048</name>
    <dbReference type="NCBI Taxonomy" id="1141106"/>
    <lineage>
        <taxon>Bacteria</taxon>
        <taxon>Bacillati</taxon>
        <taxon>Bacillota</taxon>
        <taxon>Bacilli</taxon>
        <taxon>Bacillales</taxon>
        <taxon>Staphylococcaceae</taxon>
        <taxon>Staphylococcus</taxon>
        <taxon>Staphylococcus intermedius group</taxon>
    </lineage>
</organism>
<evidence type="ECO:0000313" key="1">
    <source>
        <dbReference type="EMBL" id="SUM45705.1"/>
    </source>
</evidence>
<dbReference type="RefSeq" id="WP_019168429.1">
    <property type="nucleotide sequence ID" value="NZ_CAIB01000145.1"/>
</dbReference>
<keyword evidence="2" id="KW-1185">Reference proteome</keyword>
<accession>A0A380G3V8</accession>
<dbReference type="EMBL" id="UHDP01000003">
    <property type="protein sequence ID" value="SUM45705.1"/>
    <property type="molecule type" value="Genomic_DNA"/>
</dbReference>